<dbReference type="RefSeq" id="WP_322447288.1">
    <property type="nucleotide sequence ID" value="NZ_JAXOFX010000010.1"/>
</dbReference>
<gene>
    <name evidence="1" type="ORF">SM124_14810</name>
</gene>
<name>A0ABU5J0Q7_9BACI</name>
<comment type="caution">
    <text evidence="1">The sequence shown here is derived from an EMBL/GenBank/DDBJ whole genome shotgun (WGS) entry which is preliminary data.</text>
</comment>
<dbReference type="Proteomes" id="UP001290455">
    <property type="component" value="Unassembled WGS sequence"/>
</dbReference>
<evidence type="ECO:0000313" key="1">
    <source>
        <dbReference type="EMBL" id="MDZ5472986.1"/>
    </source>
</evidence>
<proteinExistence type="predicted"/>
<reference evidence="1 2" key="1">
    <citation type="submission" date="2023-11" db="EMBL/GenBank/DDBJ databases">
        <title>Bacillus jintuensis, isolated from a mudflat on the Beibu Gulf coast.</title>
        <authorList>
            <person name="Li M."/>
        </authorList>
    </citation>
    <scope>NUCLEOTIDE SEQUENCE [LARGE SCALE GENOMIC DNA]</scope>
    <source>
        <strain evidence="1 2">31A1R</strain>
    </source>
</reference>
<dbReference type="EMBL" id="JAXOFX010000010">
    <property type="protein sequence ID" value="MDZ5472986.1"/>
    <property type="molecule type" value="Genomic_DNA"/>
</dbReference>
<organism evidence="1 2">
    <name type="scientific">Robertmurraya mangrovi</name>
    <dbReference type="NCBI Taxonomy" id="3098077"/>
    <lineage>
        <taxon>Bacteria</taxon>
        <taxon>Bacillati</taxon>
        <taxon>Bacillota</taxon>
        <taxon>Bacilli</taxon>
        <taxon>Bacillales</taxon>
        <taxon>Bacillaceae</taxon>
        <taxon>Robertmurraya</taxon>
    </lineage>
</organism>
<evidence type="ECO:0000313" key="2">
    <source>
        <dbReference type="Proteomes" id="UP001290455"/>
    </source>
</evidence>
<keyword evidence="2" id="KW-1185">Reference proteome</keyword>
<sequence>MTKEDVQSSESEIRRASKRGAVEDIIHVGSRDEGYDLKVNNNFGAGIKQEVEWNGKE</sequence>
<protein>
    <submittedName>
        <fullName evidence="1">Uncharacterized protein</fullName>
    </submittedName>
</protein>
<accession>A0ABU5J0Q7</accession>